<reference evidence="3 4" key="1">
    <citation type="submission" date="2018-08" db="EMBL/GenBank/DDBJ databases">
        <title>A genome reference for cultivated species of the human gut microbiota.</title>
        <authorList>
            <person name="Zou Y."/>
            <person name="Xue W."/>
            <person name="Luo G."/>
        </authorList>
    </citation>
    <scope>NUCLEOTIDE SEQUENCE [LARGE SCALE GENOMIC DNA]</scope>
    <source>
        <strain evidence="3 4">AM22-21LB</strain>
    </source>
</reference>
<dbReference type="Gene3D" id="1.10.510.10">
    <property type="entry name" value="Transferase(Phosphotransferase) domain 1"/>
    <property type="match status" value="1"/>
</dbReference>
<keyword evidence="3" id="KW-0723">Serine/threonine-protein kinase</keyword>
<proteinExistence type="predicted"/>
<accession>A0A3R6E220</accession>
<dbReference type="Proteomes" id="UP000284051">
    <property type="component" value="Unassembled WGS sequence"/>
</dbReference>
<dbReference type="InterPro" id="IPR011009">
    <property type="entry name" value="Kinase-like_dom_sf"/>
</dbReference>
<dbReference type="GO" id="GO:0004674">
    <property type="term" value="F:protein serine/threonine kinase activity"/>
    <property type="evidence" value="ECO:0007669"/>
    <property type="project" value="UniProtKB-KW"/>
</dbReference>
<dbReference type="AlphaFoldDB" id="A0A3R6E220"/>
<keyword evidence="3" id="KW-0418">Kinase</keyword>
<keyword evidence="1" id="KW-0472">Membrane</keyword>
<keyword evidence="3" id="KW-0808">Transferase</keyword>
<keyword evidence="1" id="KW-1133">Transmembrane helix</keyword>
<sequence length="384" mass="43681">MVGNYMRLDEEYCLSEYVDLGRLGDNEKVHIVRNQVNGVIGVRKYVALDLEEIYLFLKENPNAYIPKIYECIQTDTNLIVIEEYLSGKNLEEMLKEKNFSEKDAADIIICLCNALYPLHHAKMPVICRDLKAENVILTNEGEVKLVDFDIARIYQPGKSKDTVMMGTQGYAAPEQFGFGQTDARTDIYAMGVLLNYMLVREFPMEKLTEGKFRTIVLKCIKINPEDRYQNVDELKADICNAAEIPCSSMDSDKNKFYCAQSCKKDQAGEIPFYKIPGFRTGKVWKMIVAVIGYALTTVTAWSLEAHDANGKLLPQSKLTLERLVVWLSQIVFIFFVCDYMGMRRDIPVVNSKNRFVRLIGYAAAEFIFLFAAAAICAILEAILF</sequence>
<comment type="caution">
    <text evidence="3">The sequence shown here is derived from an EMBL/GenBank/DDBJ whole genome shotgun (WGS) entry which is preliminary data.</text>
</comment>
<dbReference type="PROSITE" id="PS50011">
    <property type="entry name" value="PROTEIN_KINASE_DOM"/>
    <property type="match status" value="1"/>
</dbReference>
<dbReference type="InterPro" id="IPR000719">
    <property type="entry name" value="Prot_kinase_dom"/>
</dbReference>
<evidence type="ECO:0000256" key="1">
    <source>
        <dbReference type="SAM" id="Phobius"/>
    </source>
</evidence>
<dbReference type="PANTHER" id="PTHR24347">
    <property type="entry name" value="SERINE/THREONINE-PROTEIN KINASE"/>
    <property type="match status" value="1"/>
</dbReference>
<evidence type="ECO:0000313" key="4">
    <source>
        <dbReference type="Proteomes" id="UP000284051"/>
    </source>
</evidence>
<name>A0A3R6E220_9FIRM</name>
<dbReference type="EMBL" id="QRID01000015">
    <property type="protein sequence ID" value="RHG26681.1"/>
    <property type="molecule type" value="Genomic_DNA"/>
</dbReference>
<evidence type="ECO:0000313" key="3">
    <source>
        <dbReference type="EMBL" id="RHG26681.1"/>
    </source>
</evidence>
<feature type="transmembrane region" description="Helical" evidence="1">
    <location>
        <begin position="323"/>
        <end position="341"/>
    </location>
</feature>
<keyword evidence="1" id="KW-0812">Transmembrane</keyword>
<dbReference type="CDD" id="cd14014">
    <property type="entry name" value="STKc_PknB_like"/>
    <property type="match status" value="1"/>
</dbReference>
<dbReference type="SMART" id="SM00220">
    <property type="entry name" value="S_TKc"/>
    <property type="match status" value="1"/>
</dbReference>
<dbReference type="Pfam" id="PF00069">
    <property type="entry name" value="Pkinase"/>
    <property type="match status" value="1"/>
</dbReference>
<dbReference type="GO" id="GO:0005524">
    <property type="term" value="F:ATP binding"/>
    <property type="evidence" value="ECO:0007669"/>
    <property type="project" value="InterPro"/>
</dbReference>
<organism evidence="3 4">
    <name type="scientific">Roseburia intestinalis</name>
    <dbReference type="NCBI Taxonomy" id="166486"/>
    <lineage>
        <taxon>Bacteria</taxon>
        <taxon>Bacillati</taxon>
        <taxon>Bacillota</taxon>
        <taxon>Clostridia</taxon>
        <taxon>Lachnospirales</taxon>
        <taxon>Lachnospiraceae</taxon>
        <taxon>Roseburia</taxon>
    </lineage>
</organism>
<feature type="domain" description="Protein kinase" evidence="2">
    <location>
        <begin position="12"/>
        <end position="257"/>
    </location>
</feature>
<feature type="transmembrane region" description="Helical" evidence="1">
    <location>
        <begin position="283"/>
        <end position="303"/>
    </location>
</feature>
<dbReference type="SUPFAM" id="SSF56112">
    <property type="entry name" value="Protein kinase-like (PK-like)"/>
    <property type="match status" value="1"/>
</dbReference>
<feature type="transmembrane region" description="Helical" evidence="1">
    <location>
        <begin position="362"/>
        <end position="383"/>
    </location>
</feature>
<evidence type="ECO:0000259" key="2">
    <source>
        <dbReference type="PROSITE" id="PS50011"/>
    </source>
</evidence>
<gene>
    <name evidence="3" type="ORF">DW264_14090</name>
</gene>
<protein>
    <submittedName>
        <fullName evidence="3">Serine/threonine protein kinase</fullName>
    </submittedName>
</protein>